<dbReference type="SUPFAM" id="SSF55729">
    <property type="entry name" value="Acyl-CoA N-acyltransferases (Nat)"/>
    <property type="match status" value="2"/>
</dbReference>
<dbReference type="InterPro" id="IPR016181">
    <property type="entry name" value="Acyl_CoA_acyltransferase"/>
</dbReference>
<keyword evidence="2" id="KW-0808">Transferase</keyword>
<accession>A0ABU9VGT6</accession>
<feature type="domain" description="N-acetyltransferase" evidence="1">
    <location>
        <begin position="1"/>
        <end position="135"/>
    </location>
</feature>
<protein>
    <submittedName>
        <fullName evidence="2">GNAT family N-acetyltransferase</fullName>
        <ecNumber evidence="2">2.3.1.-</ecNumber>
    </submittedName>
</protein>
<evidence type="ECO:0000259" key="1">
    <source>
        <dbReference type="PROSITE" id="PS51186"/>
    </source>
</evidence>
<dbReference type="Pfam" id="PF13302">
    <property type="entry name" value="Acetyltransf_3"/>
    <property type="match status" value="1"/>
</dbReference>
<keyword evidence="2" id="KW-0012">Acyltransferase</keyword>
<organism evidence="2 3">
    <name type="scientific">Alkalicoccobacillus gibsonii</name>
    <dbReference type="NCBI Taxonomy" id="79881"/>
    <lineage>
        <taxon>Bacteria</taxon>
        <taxon>Bacillati</taxon>
        <taxon>Bacillota</taxon>
        <taxon>Bacilli</taxon>
        <taxon>Bacillales</taxon>
        <taxon>Bacillaceae</taxon>
        <taxon>Alkalicoccobacillus</taxon>
    </lineage>
</organism>
<keyword evidence="3" id="KW-1185">Reference proteome</keyword>
<dbReference type="EC" id="2.3.1.-" evidence="2"/>
<sequence>MIVHKIKEKQRQNVEHFIIKHWGSDEMVTSSGVFNCSELDGFIVFNDKDEIRGLITYIVQNRVCEIISLDSLDEEKGIGSALLKAVEHEVKRTCNKIKIITTNDNMKALGFYQKRGYRLTQIIKDAVTEARKHKPEIPLVGEYGIPLLDELELEKALVLITLLKEEDKAALYQFEVENRDYFEKMVPGRGDDYYHYETFCKSHRALLQEQAEQRSYFYLVKDGAGDIIGRVNLVDVDDDGVGGVGYRMASSVAGRGLATLAMKLLIDEAKILPNVRALEAKTTTNHIASQKVLERNGFIRMGVSEETYVNAAGEEWPFALFRRELEV</sequence>
<evidence type="ECO:0000313" key="3">
    <source>
        <dbReference type="Proteomes" id="UP001418796"/>
    </source>
</evidence>
<dbReference type="Proteomes" id="UP001418796">
    <property type="component" value="Unassembled WGS sequence"/>
</dbReference>
<proteinExistence type="predicted"/>
<name>A0ABU9VGT6_9BACI</name>
<reference evidence="2 3" key="1">
    <citation type="submission" date="2024-03" db="EMBL/GenBank/DDBJ databases">
        <title>Bacilli Hybrid Assemblies.</title>
        <authorList>
            <person name="Kovac J."/>
        </authorList>
    </citation>
    <scope>NUCLEOTIDE SEQUENCE [LARGE SCALE GENOMIC DNA]</scope>
    <source>
        <strain evidence="2 3">FSL R7-0666</strain>
    </source>
</reference>
<comment type="caution">
    <text evidence="2">The sequence shown here is derived from an EMBL/GenBank/DDBJ whole genome shotgun (WGS) entry which is preliminary data.</text>
</comment>
<dbReference type="Pfam" id="PF00583">
    <property type="entry name" value="Acetyltransf_1"/>
    <property type="match status" value="1"/>
</dbReference>
<feature type="domain" description="N-acetyltransferase" evidence="1">
    <location>
        <begin position="158"/>
        <end position="323"/>
    </location>
</feature>
<dbReference type="GO" id="GO:0016746">
    <property type="term" value="F:acyltransferase activity"/>
    <property type="evidence" value="ECO:0007669"/>
    <property type="project" value="UniProtKB-KW"/>
</dbReference>
<dbReference type="EMBL" id="JBCITK010000001">
    <property type="protein sequence ID" value="MEN0642423.1"/>
    <property type="molecule type" value="Genomic_DNA"/>
</dbReference>
<dbReference type="Gene3D" id="3.40.630.30">
    <property type="match status" value="2"/>
</dbReference>
<dbReference type="PROSITE" id="PS51186">
    <property type="entry name" value="GNAT"/>
    <property type="match status" value="2"/>
</dbReference>
<gene>
    <name evidence="2" type="ORF">MKY91_04500</name>
</gene>
<evidence type="ECO:0000313" key="2">
    <source>
        <dbReference type="EMBL" id="MEN0642423.1"/>
    </source>
</evidence>
<dbReference type="InterPro" id="IPR000182">
    <property type="entry name" value="GNAT_dom"/>
</dbReference>
<dbReference type="PANTHER" id="PTHR43792">
    <property type="entry name" value="GNAT FAMILY, PUTATIVE (AFU_ORTHOLOGUE AFUA_3G00765)-RELATED-RELATED"/>
    <property type="match status" value="1"/>
</dbReference>
<dbReference type="RefSeq" id="WP_343129548.1">
    <property type="nucleotide sequence ID" value="NZ_JBCITK010000001.1"/>
</dbReference>
<dbReference type="InterPro" id="IPR051531">
    <property type="entry name" value="N-acetyltransferase"/>
</dbReference>